<dbReference type="PANTHER" id="PTHR41373">
    <property type="entry name" value="DUF2156 DOMAIN-CONTAINING PROTEIN"/>
    <property type="match status" value="1"/>
</dbReference>
<dbReference type="EMBL" id="AP023418">
    <property type="protein sequence ID" value="BCK82146.1"/>
    <property type="molecule type" value="Genomic_DNA"/>
</dbReference>
<protein>
    <recommendedName>
        <fullName evidence="1">Phosphatidylglycerol lysyltransferase C-terminal domain-containing protein</fullName>
    </recommendedName>
</protein>
<dbReference type="SUPFAM" id="SSF55729">
    <property type="entry name" value="Acyl-CoA N-acyltransferases (Nat)"/>
    <property type="match status" value="2"/>
</dbReference>
<dbReference type="Proteomes" id="UP000681035">
    <property type="component" value="Chromosome"/>
</dbReference>
<dbReference type="PANTHER" id="PTHR41373:SF1">
    <property type="entry name" value="PHOSPHATIDYLGLYCEROL LYSYLTRANSFERASE C-TERMINAL DOMAIN-CONTAINING PROTEIN"/>
    <property type="match status" value="1"/>
</dbReference>
<dbReference type="Pfam" id="PF09924">
    <property type="entry name" value="LPG_synthase_C"/>
    <property type="match status" value="1"/>
</dbReference>
<dbReference type="AlphaFoldDB" id="A0A810Q8Z3"/>
<dbReference type="Gene3D" id="3.40.630.30">
    <property type="match status" value="1"/>
</dbReference>
<evidence type="ECO:0000313" key="3">
    <source>
        <dbReference type="Proteomes" id="UP000681035"/>
    </source>
</evidence>
<evidence type="ECO:0000259" key="1">
    <source>
        <dbReference type="Pfam" id="PF09924"/>
    </source>
</evidence>
<keyword evidence="3" id="KW-1185">Reference proteome</keyword>
<sequence>MPFQKMTIDDIPVIAPYFRFVTTNTCDFTVGGMFMWRDYFHMAWQVKDGVLYSTLTGEDGNLYYNLPLGEDIPAGLRQCLARHPERPVRFCTIPEADLPLFRELPGRVEITEEENFADYLYSAEEMIQLSGKKFSGQRNHISRFLRTCQSWSFEPLDSTDAAEVEAFFHTLNKKLNYAPGEAAEENHKVQEVLEHLDQYGLVGGVLRADGAIVGFTLGEVLRDTLYIHIEKADRDYPGAYQMLCRQFCTAYADGLAYVNREEDMGDLGLRKAKRDLHPVTQLKKYTVEVW</sequence>
<reference evidence="2" key="1">
    <citation type="submission" date="2020-09" db="EMBL/GenBank/DDBJ databases">
        <title>New species isolated from human feces.</title>
        <authorList>
            <person name="Kitahara M."/>
            <person name="Shigeno Y."/>
            <person name="Shime M."/>
            <person name="Matsumoto Y."/>
            <person name="Nakamura S."/>
            <person name="Motooka D."/>
            <person name="Fukuoka S."/>
            <person name="Nishikawa H."/>
            <person name="Benno Y."/>
        </authorList>
    </citation>
    <scope>NUCLEOTIDE SEQUENCE</scope>
    <source>
        <strain evidence="2">MM50</strain>
    </source>
</reference>
<dbReference type="PIRSF" id="PIRSF018688">
    <property type="entry name" value="UCP018688"/>
    <property type="match status" value="1"/>
</dbReference>
<name>A0A810Q8Z3_9FIRM</name>
<dbReference type="KEGG" id="vcop:MM50RIKEN_19090"/>
<evidence type="ECO:0000313" key="2">
    <source>
        <dbReference type="EMBL" id="BCK82146.1"/>
    </source>
</evidence>
<proteinExistence type="predicted"/>
<organism evidence="2 3">
    <name type="scientific">Vescimonas coprocola</name>
    <dbReference type="NCBI Taxonomy" id="2714355"/>
    <lineage>
        <taxon>Bacteria</taxon>
        <taxon>Bacillati</taxon>
        <taxon>Bacillota</taxon>
        <taxon>Clostridia</taxon>
        <taxon>Eubacteriales</taxon>
        <taxon>Oscillospiraceae</taxon>
        <taxon>Vescimonas</taxon>
    </lineage>
</organism>
<dbReference type="InterPro" id="IPR016181">
    <property type="entry name" value="Acyl_CoA_acyltransferase"/>
</dbReference>
<dbReference type="RefSeq" id="WP_213540733.1">
    <property type="nucleotide sequence ID" value="NZ_AP023418.1"/>
</dbReference>
<dbReference type="InterPro" id="IPR024320">
    <property type="entry name" value="LPG_synthase_C"/>
</dbReference>
<feature type="domain" description="Phosphatidylglycerol lysyltransferase C-terminal" evidence="1">
    <location>
        <begin position="19"/>
        <end position="287"/>
    </location>
</feature>
<gene>
    <name evidence="2" type="ORF">MM50RIKEN_19090</name>
</gene>
<accession>A0A810Q8Z3</accession>
<dbReference type="InterPro" id="IPR016732">
    <property type="entry name" value="UCP018688"/>
</dbReference>